<gene>
    <name evidence="2" type="ORF">CHH57_17165</name>
</gene>
<dbReference type="EMBL" id="NPBQ01000103">
    <property type="protein sequence ID" value="PAD81979.1"/>
    <property type="molecule type" value="Genomic_DNA"/>
</dbReference>
<dbReference type="RefSeq" id="WP_095332109.1">
    <property type="nucleotide sequence ID" value="NZ_CP026040.1"/>
</dbReference>
<dbReference type="CDD" id="cd00761">
    <property type="entry name" value="Glyco_tranf_GTA_type"/>
    <property type="match status" value="1"/>
</dbReference>
<protein>
    <recommendedName>
        <fullName evidence="1">Glycosyltransferase 2-like domain-containing protein</fullName>
    </recommendedName>
</protein>
<comment type="caution">
    <text evidence="2">The sequence shown here is derived from an EMBL/GenBank/DDBJ whole genome shotgun (WGS) entry which is preliminary data.</text>
</comment>
<dbReference type="PANTHER" id="PTHR43685">
    <property type="entry name" value="GLYCOSYLTRANSFERASE"/>
    <property type="match status" value="1"/>
</dbReference>
<reference evidence="2 3" key="1">
    <citation type="submission" date="2017-07" db="EMBL/GenBank/DDBJ databases">
        <title>Isolation and whole genome analysis of endospore-forming bacteria from heroin.</title>
        <authorList>
            <person name="Kalinowski J."/>
            <person name="Ahrens B."/>
            <person name="Al-Dilaimi A."/>
            <person name="Winkler A."/>
            <person name="Wibberg D."/>
            <person name="Schleenbecker U."/>
            <person name="Ruckert C."/>
            <person name="Wolfel R."/>
            <person name="Grass G."/>
        </authorList>
    </citation>
    <scope>NUCLEOTIDE SEQUENCE [LARGE SCALE GENOMIC DNA]</scope>
    <source>
        <strain evidence="2 3">7521-2</strain>
    </source>
</reference>
<dbReference type="Pfam" id="PF00535">
    <property type="entry name" value="Glycos_transf_2"/>
    <property type="match status" value="1"/>
</dbReference>
<name>A0AA91TQ46_NIACI</name>
<feature type="domain" description="Glycosyltransferase 2-like" evidence="1">
    <location>
        <begin position="5"/>
        <end position="170"/>
    </location>
</feature>
<dbReference type="Gene3D" id="3.90.550.10">
    <property type="entry name" value="Spore Coat Polysaccharide Biosynthesis Protein SpsA, Chain A"/>
    <property type="match status" value="1"/>
</dbReference>
<dbReference type="InterPro" id="IPR050834">
    <property type="entry name" value="Glycosyltransf_2"/>
</dbReference>
<evidence type="ECO:0000313" key="3">
    <source>
        <dbReference type="Proteomes" id="UP000216961"/>
    </source>
</evidence>
<evidence type="ECO:0000259" key="1">
    <source>
        <dbReference type="Pfam" id="PF00535"/>
    </source>
</evidence>
<organism evidence="2 3">
    <name type="scientific">Niallia circulans</name>
    <name type="common">Bacillus circulans</name>
    <dbReference type="NCBI Taxonomy" id="1397"/>
    <lineage>
        <taxon>Bacteria</taxon>
        <taxon>Bacillati</taxon>
        <taxon>Bacillota</taxon>
        <taxon>Bacilli</taxon>
        <taxon>Bacillales</taxon>
        <taxon>Bacillaceae</taxon>
        <taxon>Niallia</taxon>
    </lineage>
</organism>
<evidence type="ECO:0000313" key="2">
    <source>
        <dbReference type="EMBL" id="PAD81979.1"/>
    </source>
</evidence>
<dbReference type="AlphaFoldDB" id="A0AA91TQ46"/>
<proteinExistence type="predicted"/>
<dbReference type="PANTHER" id="PTHR43685:SF2">
    <property type="entry name" value="GLYCOSYLTRANSFERASE 2-LIKE DOMAIN-CONTAINING PROTEIN"/>
    <property type="match status" value="1"/>
</dbReference>
<dbReference type="InterPro" id="IPR029044">
    <property type="entry name" value="Nucleotide-diphossugar_trans"/>
</dbReference>
<accession>A0AA91TQ46</accession>
<dbReference type="Proteomes" id="UP000216961">
    <property type="component" value="Unassembled WGS sequence"/>
</dbReference>
<dbReference type="InterPro" id="IPR001173">
    <property type="entry name" value="Glyco_trans_2-like"/>
</dbReference>
<dbReference type="SUPFAM" id="SSF53448">
    <property type="entry name" value="Nucleotide-diphospho-sugar transferases"/>
    <property type="match status" value="1"/>
</dbReference>
<sequence>MVAVSVVIPLYNKVQYIERTIMSILSQTFQDFEIIIVDDGSTDGSVEKAETWIDERIKVLKLEHKGASAARNKGILAATAELITFIDADDEWKPGFLEKIIYLKDKYPECGAYATSYEIVLPTKKKIIPSIYQTPEKWEGVFTNYVEKTLKDLPIISSAIAVRKQVFDKIGLFKEGEPLGEDQDMWLRIGMNYSIAYINESNAIYYRGLENSVCMDLTILNRYPIIYSLENLLHKEEIPYIDLYLSKLKLDYSKRLLEANKLDSAWQELQNTKASVYKWQKIKLWLFYYWKKISNKYSFTQKNIIKNARKL</sequence>